<sequence length="305" mass="32714">MTLTPAAQRIVDEAAGRFPASMTATPVAELRQMLADSAKPVTTSIHAAFDIRVPSEPEGVRVRVYEPSVDCGRPVVMWMHSGGFVVGGLDQNEEYLRALSVAAGVDIVSVDYRLAPEHRYPAALADSCAVWEWIKSGPPELRGDTALAAVAGESAGGALALALSQRMKDLGGPMPLAQIVFYGTAEARVSNPELSTSLLTPTDCQWFWDQYAPGTAARRDPGVSPAVAENLSGLPATLLITAEVDVTRDATEDYARRLVESGVPVEQTRYAGVMHGFATMTGRLPQADQLFSETVDFIRRRVLVS</sequence>
<dbReference type="InterPro" id="IPR013094">
    <property type="entry name" value="AB_hydrolase_3"/>
</dbReference>
<dbReference type="InterPro" id="IPR050300">
    <property type="entry name" value="GDXG_lipolytic_enzyme"/>
</dbReference>
<reference evidence="3 4" key="1">
    <citation type="submission" date="2012-02" db="EMBL/GenBank/DDBJ databases">
        <title>Whole genome shotgun sequence of Gordonia terrae NBRC 100016.</title>
        <authorList>
            <person name="Takarada H."/>
            <person name="Hosoyama A."/>
            <person name="Tsuchikane K."/>
            <person name="Katsumata H."/>
            <person name="Yamazaki S."/>
            <person name="Fujita N."/>
        </authorList>
    </citation>
    <scope>NUCLEOTIDE SEQUENCE [LARGE SCALE GENOMIC DNA]</scope>
    <source>
        <strain evidence="3 4">NBRC 100016</strain>
    </source>
</reference>
<gene>
    <name evidence="3" type="ORF">GOTRE_150_00620</name>
</gene>
<accession>A0ABQ0HKA9</accession>
<evidence type="ECO:0000313" key="3">
    <source>
        <dbReference type="EMBL" id="GAB46320.1"/>
    </source>
</evidence>
<dbReference type="Proteomes" id="UP000004881">
    <property type="component" value="Unassembled WGS sequence"/>
</dbReference>
<dbReference type="GeneID" id="32687059"/>
<dbReference type="InterPro" id="IPR029058">
    <property type="entry name" value="AB_hydrolase_fold"/>
</dbReference>
<dbReference type="SUPFAM" id="SSF53474">
    <property type="entry name" value="alpha/beta-Hydrolases"/>
    <property type="match status" value="1"/>
</dbReference>
<dbReference type="Pfam" id="PF07859">
    <property type="entry name" value="Abhydrolase_3"/>
    <property type="match status" value="1"/>
</dbReference>
<organism evidence="3 4">
    <name type="scientific">Gordonia terrae NBRC 100016</name>
    <dbReference type="NCBI Taxonomy" id="1089454"/>
    <lineage>
        <taxon>Bacteria</taxon>
        <taxon>Bacillati</taxon>
        <taxon>Actinomycetota</taxon>
        <taxon>Actinomycetes</taxon>
        <taxon>Mycobacteriales</taxon>
        <taxon>Gordoniaceae</taxon>
        <taxon>Gordonia</taxon>
    </lineage>
</organism>
<dbReference type="Gene3D" id="3.40.50.1820">
    <property type="entry name" value="alpha/beta hydrolase"/>
    <property type="match status" value="1"/>
</dbReference>
<name>A0ABQ0HKA9_9ACTN</name>
<dbReference type="EMBL" id="BAFD01000115">
    <property type="protein sequence ID" value="GAB46320.1"/>
    <property type="molecule type" value="Genomic_DNA"/>
</dbReference>
<comment type="caution">
    <text evidence="3">The sequence shown here is derived from an EMBL/GenBank/DDBJ whole genome shotgun (WGS) entry which is preliminary data.</text>
</comment>
<evidence type="ECO:0000259" key="2">
    <source>
        <dbReference type="Pfam" id="PF07859"/>
    </source>
</evidence>
<feature type="domain" description="Alpha/beta hydrolase fold-3" evidence="2">
    <location>
        <begin position="76"/>
        <end position="278"/>
    </location>
</feature>
<keyword evidence="1" id="KW-0378">Hydrolase</keyword>
<keyword evidence="4" id="KW-1185">Reference proteome</keyword>
<evidence type="ECO:0000256" key="1">
    <source>
        <dbReference type="ARBA" id="ARBA00022801"/>
    </source>
</evidence>
<protein>
    <submittedName>
        <fullName evidence="3">Esterase</fullName>
    </submittedName>
</protein>
<dbReference type="PANTHER" id="PTHR48081:SF8">
    <property type="entry name" value="ALPHA_BETA HYDROLASE FOLD-3 DOMAIN-CONTAINING PROTEIN-RELATED"/>
    <property type="match status" value="1"/>
</dbReference>
<evidence type="ECO:0000313" key="4">
    <source>
        <dbReference type="Proteomes" id="UP000004881"/>
    </source>
</evidence>
<dbReference type="RefSeq" id="WP_004023214.1">
    <property type="nucleotide sequence ID" value="NZ_BAFD01000115.1"/>
</dbReference>
<dbReference type="PANTHER" id="PTHR48081">
    <property type="entry name" value="AB HYDROLASE SUPERFAMILY PROTEIN C4A8.06C"/>
    <property type="match status" value="1"/>
</dbReference>
<proteinExistence type="predicted"/>